<evidence type="ECO:0000313" key="4">
    <source>
        <dbReference type="EMBL" id="KAG7531358.1"/>
    </source>
</evidence>
<dbReference type="InterPro" id="IPR014044">
    <property type="entry name" value="CAP_dom"/>
</dbReference>
<dbReference type="Proteomes" id="UP000812966">
    <property type="component" value="Unassembled WGS sequence"/>
</dbReference>
<keyword evidence="5" id="KW-1185">Reference proteome</keyword>
<sequence length="349" mass="36685">MLVVTLFRILPLLVIGTPLVTANTGLIMRRAGRPGNSNEGVNVRGYDQCISHCGQAFDEGNVNTLDRPGGMMAVQTDLASSTRTRKTRPTSCRRKPGRSSARPARTGSTSSVVSSQTSSTVSTQVPGTEAAQTSLATEVFAPVETATTTGTEIEAASSTGETLQEEPTSVIRTTEAQSQSPTAAATSLTTPEATQAPSSGVGGPDRSRPEDWLKAHNDERAKYGAEPIAWNDEMASVAQAWGAHCSWGHSQGIYGENIAASIAADTDPVRTATGLWIGEAADYDYDNPVGGAFREMVWKGLGEIGCAAVDCPASTAEDKKTIWTLMVCEYKLKPGANGSFAENVGRPVV</sequence>
<dbReference type="AlphaFoldDB" id="A0A8K0JKA2"/>
<feature type="compositionally biased region" description="Low complexity" evidence="1">
    <location>
        <begin position="144"/>
        <end position="159"/>
    </location>
</feature>
<feature type="chain" id="PRO_5035426519" description="SCP domain-containing protein" evidence="2">
    <location>
        <begin position="23"/>
        <end position="349"/>
    </location>
</feature>
<dbReference type="PANTHER" id="PTHR10334">
    <property type="entry name" value="CYSTEINE-RICH SECRETORY PROTEIN-RELATED"/>
    <property type="match status" value="1"/>
</dbReference>
<dbReference type="InterPro" id="IPR001283">
    <property type="entry name" value="CRISP-related"/>
</dbReference>
<name>A0A8K0JKA2_9TREE</name>
<feature type="region of interest" description="Disordered" evidence="1">
    <location>
        <begin position="76"/>
        <end position="211"/>
    </location>
</feature>
<feature type="compositionally biased region" description="Basic residues" evidence="1">
    <location>
        <begin position="83"/>
        <end position="97"/>
    </location>
</feature>
<gene>
    <name evidence="4" type="ORF">FFLO_04419</name>
</gene>
<feature type="domain" description="SCP" evidence="3">
    <location>
        <begin position="207"/>
        <end position="333"/>
    </location>
</feature>
<dbReference type="EMBL" id="JABELV010000093">
    <property type="protein sequence ID" value="KAG7531358.1"/>
    <property type="molecule type" value="Genomic_DNA"/>
</dbReference>
<evidence type="ECO:0000256" key="2">
    <source>
        <dbReference type="SAM" id="SignalP"/>
    </source>
</evidence>
<comment type="caution">
    <text evidence="4">The sequence shown here is derived from an EMBL/GenBank/DDBJ whole genome shotgun (WGS) entry which is preliminary data.</text>
</comment>
<feature type="compositionally biased region" description="Polar residues" evidence="1">
    <location>
        <begin position="160"/>
        <end position="172"/>
    </location>
</feature>
<dbReference type="Pfam" id="PF00188">
    <property type="entry name" value="CAP"/>
    <property type="match status" value="1"/>
</dbReference>
<evidence type="ECO:0000256" key="1">
    <source>
        <dbReference type="SAM" id="MobiDB-lite"/>
    </source>
</evidence>
<feature type="signal peptide" evidence="2">
    <location>
        <begin position="1"/>
        <end position="22"/>
    </location>
</feature>
<feature type="compositionally biased region" description="Low complexity" evidence="1">
    <location>
        <begin position="108"/>
        <end position="125"/>
    </location>
</feature>
<feature type="compositionally biased region" description="Low complexity" evidence="1">
    <location>
        <begin position="173"/>
        <end position="194"/>
    </location>
</feature>
<dbReference type="InterPro" id="IPR035940">
    <property type="entry name" value="CAP_sf"/>
</dbReference>
<dbReference type="SMART" id="SM00198">
    <property type="entry name" value="SCP"/>
    <property type="match status" value="1"/>
</dbReference>
<proteinExistence type="predicted"/>
<dbReference type="SUPFAM" id="SSF55797">
    <property type="entry name" value="PR-1-like"/>
    <property type="match status" value="1"/>
</dbReference>
<dbReference type="Gene3D" id="3.40.33.10">
    <property type="entry name" value="CAP"/>
    <property type="match status" value="1"/>
</dbReference>
<evidence type="ECO:0000313" key="5">
    <source>
        <dbReference type="Proteomes" id="UP000812966"/>
    </source>
</evidence>
<keyword evidence="2" id="KW-0732">Signal</keyword>
<accession>A0A8K0JKA2</accession>
<organism evidence="4 5">
    <name type="scientific">Filobasidium floriforme</name>
    <dbReference type="NCBI Taxonomy" id="5210"/>
    <lineage>
        <taxon>Eukaryota</taxon>
        <taxon>Fungi</taxon>
        <taxon>Dikarya</taxon>
        <taxon>Basidiomycota</taxon>
        <taxon>Agaricomycotina</taxon>
        <taxon>Tremellomycetes</taxon>
        <taxon>Filobasidiales</taxon>
        <taxon>Filobasidiaceae</taxon>
        <taxon>Filobasidium</taxon>
    </lineage>
</organism>
<evidence type="ECO:0000259" key="3">
    <source>
        <dbReference type="SMART" id="SM00198"/>
    </source>
</evidence>
<protein>
    <recommendedName>
        <fullName evidence="3">SCP domain-containing protein</fullName>
    </recommendedName>
</protein>
<reference evidence="4" key="1">
    <citation type="submission" date="2020-04" db="EMBL/GenBank/DDBJ databases">
        <title>Analysis of mating type loci in Filobasidium floriforme.</title>
        <authorList>
            <person name="Nowrousian M."/>
        </authorList>
    </citation>
    <scope>NUCLEOTIDE SEQUENCE</scope>
    <source>
        <strain evidence="4">CBS 6242</strain>
    </source>
</reference>
<dbReference type="PRINTS" id="PR00837">
    <property type="entry name" value="V5TPXLIKE"/>
</dbReference>